<evidence type="ECO:0000259" key="9">
    <source>
        <dbReference type="Pfam" id="PF12704"/>
    </source>
</evidence>
<dbReference type="PATRIC" id="fig|1158601.3.peg.2512"/>
<feature type="domain" description="ABC3 transporter permease C-terminal" evidence="8">
    <location>
        <begin position="283"/>
        <end position="395"/>
    </location>
</feature>
<dbReference type="GO" id="GO:0022857">
    <property type="term" value="F:transmembrane transporter activity"/>
    <property type="evidence" value="ECO:0007669"/>
    <property type="project" value="TreeGrafter"/>
</dbReference>
<reference evidence="10 12" key="1">
    <citation type="submission" date="2013-02" db="EMBL/GenBank/DDBJ databases">
        <title>The Genome Sequence of Enterococcus malodoratus ATCC_43197.</title>
        <authorList>
            <consortium name="The Broad Institute Genome Sequencing Platform"/>
            <consortium name="The Broad Institute Genome Sequencing Center for Infectious Disease"/>
            <person name="Earl A.M."/>
            <person name="Gilmore M.S."/>
            <person name="Lebreton F."/>
            <person name="Walker B."/>
            <person name="Young S.K."/>
            <person name="Zeng Q."/>
            <person name="Gargeya S."/>
            <person name="Fitzgerald M."/>
            <person name="Haas B."/>
            <person name="Abouelleil A."/>
            <person name="Alvarado L."/>
            <person name="Arachchi H.M."/>
            <person name="Berlin A.M."/>
            <person name="Chapman S.B."/>
            <person name="Dewar J."/>
            <person name="Goldberg J."/>
            <person name="Griggs A."/>
            <person name="Gujja S."/>
            <person name="Hansen M."/>
            <person name="Howarth C."/>
            <person name="Imamovic A."/>
            <person name="Larimer J."/>
            <person name="McCowan C."/>
            <person name="Murphy C."/>
            <person name="Neiman D."/>
            <person name="Pearson M."/>
            <person name="Priest M."/>
            <person name="Roberts A."/>
            <person name="Saif S."/>
            <person name="Shea T."/>
            <person name="Sisk P."/>
            <person name="Sykes S."/>
            <person name="Wortman J."/>
            <person name="Nusbaum C."/>
            <person name="Birren B."/>
        </authorList>
    </citation>
    <scope>NUCLEOTIDE SEQUENCE [LARGE SCALE GENOMIC DNA]</scope>
    <source>
        <strain evidence="10 12">ATCC 43197</strain>
    </source>
</reference>
<name>R2NXY9_9ENTE</name>
<evidence type="ECO:0000256" key="5">
    <source>
        <dbReference type="ARBA" id="ARBA00023136"/>
    </source>
</evidence>
<evidence type="ECO:0008006" key="14">
    <source>
        <dbReference type="Google" id="ProtNLM"/>
    </source>
</evidence>
<dbReference type="PANTHER" id="PTHR30572:SF4">
    <property type="entry name" value="ABC TRANSPORTER PERMEASE YTRF"/>
    <property type="match status" value="1"/>
</dbReference>
<keyword evidence="13" id="KW-1185">Reference proteome</keyword>
<comment type="subcellular location">
    <subcellularLocation>
        <location evidence="1">Cell membrane</location>
        <topology evidence="1">Multi-pass membrane protein</topology>
    </subcellularLocation>
</comment>
<feature type="transmembrane region" description="Helical" evidence="7">
    <location>
        <begin position="328"/>
        <end position="354"/>
    </location>
</feature>
<evidence type="ECO:0000256" key="7">
    <source>
        <dbReference type="SAM" id="Phobius"/>
    </source>
</evidence>
<dbReference type="Proteomes" id="UP000014148">
    <property type="component" value="Unassembled WGS sequence"/>
</dbReference>
<dbReference type="Pfam" id="PF12704">
    <property type="entry name" value="MacB_PCD"/>
    <property type="match status" value="1"/>
</dbReference>
<evidence type="ECO:0000256" key="6">
    <source>
        <dbReference type="ARBA" id="ARBA00038076"/>
    </source>
</evidence>
<dbReference type="OrthoDB" id="9770036at2"/>
<keyword evidence="5 7" id="KW-0472">Membrane</keyword>
<evidence type="ECO:0000256" key="4">
    <source>
        <dbReference type="ARBA" id="ARBA00022989"/>
    </source>
</evidence>
<feature type="transmembrane region" description="Helical" evidence="7">
    <location>
        <begin position="21"/>
        <end position="42"/>
    </location>
</feature>
<evidence type="ECO:0000256" key="3">
    <source>
        <dbReference type="ARBA" id="ARBA00022692"/>
    </source>
</evidence>
<dbReference type="STRING" id="71451.RV07_GL003536"/>
<reference evidence="11 13" key="2">
    <citation type="submission" date="2013-03" db="EMBL/GenBank/DDBJ databases">
        <title>The Genome Sequence of Enterococcus malodoratus ATCC_43197 (PacBio/Illumina hybrid assembly).</title>
        <authorList>
            <consortium name="The Broad Institute Genomics Platform"/>
            <consortium name="The Broad Institute Genome Sequencing Center for Infectious Disease"/>
            <person name="Earl A."/>
            <person name="Russ C."/>
            <person name="Gilmore M."/>
            <person name="Surin D."/>
            <person name="Walker B."/>
            <person name="Young S."/>
            <person name="Zeng Q."/>
            <person name="Gargeya S."/>
            <person name="Fitzgerald M."/>
            <person name="Haas B."/>
            <person name="Abouelleil A."/>
            <person name="Allen A.W."/>
            <person name="Alvarado L."/>
            <person name="Arachchi H.M."/>
            <person name="Berlin A.M."/>
            <person name="Chapman S.B."/>
            <person name="Gainer-Dewar J."/>
            <person name="Goldberg J."/>
            <person name="Griggs A."/>
            <person name="Gujja S."/>
            <person name="Hansen M."/>
            <person name="Howarth C."/>
            <person name="Imamovic A."/>
            <person name="Ireland A."/>
            <person name="Larimer J."/>
            <person name="McCowan C."/>
            <person name="Murphy C."/>
            <person name="Pearson M."/>
            <person name="Poon T.W."/>
            <person name="Priest M."/>
            <person name="Roberts A."/>
            <person name="Saif S."/>
            <person name="Shea T."/>
            <person name="Sisk P."/>
            <person name="Sykes S."/>
            <person name="Wortman J."/>
            <person name="Nusbaum C."/>
            <person name="Birren B."/>
        </authorList>
    </citation>
    <scope>NUCLEOTIDE SEQUENCE [LARGE SCALE GENOMIC DNA]</scope>
    <source>
        <strain evidence="11 13">ATCC 43197</strain>
    </source>
</reference>
<accession>R2NXY9</accession>
<dbReference type="InterPro" id="IPR003838">
    <property type="entry name" value="ABC3_permease_C"/>
</dbReference>
<feature type="transmembrane region" description="Helical" evidence="7">
    <location>
        <begin position="366"/>
        <end position="386"/>
    </location>
</feature>
<evidence type="ECO:0000313" key="11">
    <source>
        <dbReference type="EMBL" id="EOT63427.1"/>
    </source>
</evidence>
<evidence type="ECO:0000313" key="10">
    <source>
        <dbReference type="EMBL" id="EOH76872.1"/>
    </source>
</evidence>
<dbReference type="InterPro" id="IPR025857">
    <property type="entry name" value="MacB_PCD"/>
</dbReference>
<keyword evidence="2" id="KW-1003">Cell membrane</keyword>
<dbReference type="InterPro" id="IPR050250">
    <property type="entry name" value="Macrolide_Exporter_MacB"/>
</dbReference>
<evidence type="ECO:0000313" key="13">
    <source>
        <dbReference type="Proteomes" id="UP000014148"/>
    </source>
</evidence>
<feature type="domain" description="MacB-like periplasmic core" evidence="9">
    <location>
        <begin position="21"/>
        <end position="240"/>
    </location>
</feature>
<comment type="caution">
    <text evidence="10">The sequence shown here is derived from an EMBL/GenBank/DDBJ whole genome shotgun (WGS) entry which is preliminary data.</text>
</comment>
<keyword evidence="4 7" id="KW-1133">Transmembrane helix</keyword>
<feature type="transmembrane region" description="Helical" evidence="7">
    <location>
        <begin position="277"/>
        <end position="304"/>
    </location>
</feature>
<evidence type="ECO:0000313" key="12">
    <source>
        <dbReference type="Proteomes" id="UP000013783"/>
    </source>
</evidence>
<dbReference type="Proteomes" id="UP000013783">
    <property type="component" value="Unassembled WGS sequence"/>
</dbReference>
<dbReference type="RefSeq" id="WP_010741362.1">
    <property type="nucleotide sequence ID" value="NZ_KB946250.1"/>
</dbReference>
<evidence type="ECO:0000256" key="1">
    <source>
        <dbReference type="ARBA" id="ARBA00004651"/>
    </source>
</evidence>
<organism evidence="10 12">
    <name type="scientific">Enterococcus malodoratus ATCC 43197</name>
    <dbReference type="NCBI Taxonomy" id="1158601"/>
    <lineage>
        <taxon>Bacteria</taxon>
        <taxon>Bacillati</taxon>
        <taxon>Bacillota</taxon>
        <taxon>Bacilli</taxon>
        <taxon>Lactobacillales</taxon>
        <taxon>Enterococcaceae</taxon>
        <taxon>Enterococcus</taxon>
    </lineage>
</organism>
<keyword evidence="3 7" id="KW-0812">Transmembrane</keyword>
<proteinExistence type="inferred from homology"/>
<dbReference type="AlphaFoldDB" id="R2NXY9"/>
<dbReference type="EMBL" id="AJAK01000017">
    <property type="protein sequence ID" value="EOH76872.1"/>
    <property type="molecule type" value="Genomic_DNA"/>
</dbReference>
<dbReference type="GO" id="GO:0005886">
    <property type="term" value="C:plasma membrane"/>
    <property type="evidence" value="ECO:0007669"/>
    <property type="project" value="UniProtKB-SubCell"/>
</dbReference>
<dbReference type="Pfam" id="PF02687">
    <property type="entry name" value="FtsX"/>
    <property type="match status" value="1"/>
</dbReference>
<sequence length="401" mass="43901">MRKYILWRTAFRSIFKNKRRSFLTMVGIIIGIAAVITIVALGNGFKRNILSETTGADESGQTKYINIKYNDFDNLVKDDSGISQTDKNMVANLPEVKTVSYYKAMKKDSNPSIDFYDKNTKLTMTVQPTKKTDLSLLNGRQLNSADNDGLNKVVVLDEVVAKQIFGSKEAALNQGFDLKGQVFTVVGVSANTSGAISPQNYEPLAFFPKKTYTHYLGKKEDHSVLAITFNAKNNDAAAMNKVVKQLNLNGESRLQGEYQNYDPTSEIKQLGSMLDNLTLFISAVAAISLFIAGVGVMNMMYISVSERTKEIGIRRALGANARSIKLQFLFEGIVLTISGGIIGYILGILIAYGASFALPFSVRPDLMTVLISIGTSVLIGVCFSYLPASAAAKKELIDILK</sequence>
<dbReference type="eggNOG" id="COG0577">
    <property type="taxonomic scope" value="Bacteria"/>
</dbReference>
<dbReference type="PANTHER" id="PTHR30572">
    <property type="entry name" value="MEMBRANE COMPONENT OF TRANSPORTER-RELATED"/>
    <property type="match status" value="1"/>
</dbReference>
<gene>
    <name evidence="11" type="ORF">I585_04257</name>
    <name evidence="10" type="ORF">UAI_02547</name>
</gene>
<comment type="similarity">
    <text evidence="6">Belongs to the ABC-4 integral membrane protein family.</text>
</comment>
<protein>
    <recommendedName>
        <fullName evidence="14">Permease</fullName>
    </recommendedName>
</protein>
<dbReference type="EMBL" id="ASWA01000005">
    <property type="protein sequence ID" value="EOT63427.1"/>
    <property type="molecule type" value="Genomic_DNA"/>
</dbReference>
<evidence type="ECO:0000259" key="8">
    <source>
        <dbReference type="Pfam" id="PF02687"/>
    </source>
</evidence>
<evidence type="ECO:0000256" key="2">
    <source>
        <dbReference type="ARBA" id="ARBA00022475"/>
    </source>
</evidence>